<evidence type="ECO:0000256" key="8">
    <source>
        <dbReference type="ARBA" id="ARBA00023002"/>
    </source>
</evidence>
<comment type="subcellular location">
    <subcellularLocation>
        <location evidence="2">Membrane</location>
    </subcellularLocation>
</comment>
<feature type="binding site" description="axial binding residue" evidence="12">
    <location>
        <position position="497"/>
    </location>
    <ligand>
        <name>heme</name>
        <dbReference type="ChEBI" id="CHEBI:30413"/>
    </ligand>
    <ligandPart>
        <name>Fe</name>
        <dbReference type="ChEBI" id="CHEBI:18248"/>
    </ligandPart>
</feature>
<dbReference type="PANTHER" id="PTHR24305:SF112">
    <property type="entry name" value="L-ORNITHINE-N5-MONOOXYGENASE (EUROFUNG)"/>
    <property type="match status" value="1"/>
</dbReference>
<dbReference type="InterPro" id="IPR036396">
    <property type="entry name" value="Cyt_P450_sf"/>
</dbReference>
<dbReference type="GO" id="GO:0004497">
    <property type="term" value="F:monooxygenase activity"/>
    <property type="evidence" value="ECO:0007669"/>
    <property type="project" value="UniProtKB-KW"/>
</dbReference>
<dbReference type="STRING" id="100787.A0A0G4MNQ2"/>
<keyword evidence="4 12" id="KW-0349">Heme</keyword>
<dbReference type="Gene3D" id="1.10.630.10">
    <property type="entry name" value="Cytochrome P450"/>
    <property type="match status" value="1"/>
</dbReference>
<evidence type="ECO:0000256" key="2">
    <source>
        <dbReference type="ARBA" id="ARBA00004370"/>
    </source>
</evidence>
<protein>
    <submittedName>
        <fullName evidence="13">Uncharacterized protein</fullName>
    </submittedName>
</protein>
<keyword evidence="9 12" id="KW-0408">Iron</keyword>
<dbReference type="Proteomes" id="UP000044602">
    <property type="component" value="Unassembled WGS sequence"/>
</dbReference>
<dbReference type="CDD" id="cd11061">
    <property type="entry name" value="CYP67-like"/>
    <property type="match status" value="1"/>
</dbReference>
<comment type="cofactor">
    <cofactor evidence="1 12">
        <name>heme</name>
        <dbReference type="ChEBI" id="CHEBI:30413"/>
    </cofactor>
</comment>
<gene>
    <name evidence="13" type="ORF">BN1708_006791</name>
</gene>
<evidence type="ECO:0000256" key="7">
    <source>
        <dbReference type="ARBA" id="ARBA00022989"/>
    </source>
</evidence>
<keyword evidence="14" id="KW-1185">Reference proteome</keyword>
<dbReference type="GO" id="GO:0016705">
    <property type="term" value="F:oxidoreductase activity, acting on paired donors, with incorporation or reduction of molecular oxygen"/>
    <property type="evidence" value="ECO:0007669"/>
    <property type="project" value="InterPro"/>
</dbReference>
<dbReference type="InterPro" id="IPR050121">
    <property type="entry name" value="Cytochrome_P450_monoxygenase"/>
</dbReference>
<evidence type="ECO:0000256" key="10">
    <source>
        <dbReference type="ARBA" id="ARBA00023033"/>
    </source>
</evidence>
<evidence type="ECO:0000256" key="11">
    <source>
        <dbReference type="ARBA" id="ARBA00023136"/>
    </source>
</evidence>
<dbReference type="PANTHER" id="PTHR24305">
    <property type="entry name" value="CYTOCHROME P450"/>
    <property type="match status" value="1"/>
</dbReference>
<evidence type="ECO:0000256" key="6">
    <source>
        <dbReference type="ARBA" id="ARBA00022723"/>
    </source>
</evidence>
<evidence type="ECO:0000256" key="4">
    <source>
        <dbReference type="ARBA" id="ARBA00022617"/>
    </source>
</evidence>
<keyword evidence="10" id="KW-0503">Monooxygenase</keyword>
<dbReference type="SUPFAM" id="SSF48264">
    <property type="entry name" value="Cytochrome P450"/>
    <property type="match status" value="1"/>
</dbReference>
<accession>A0A0G4MNQ2</accession>
<keyword evidence="11" id="KW-0472">Membrane</keyword>
<dbReference type="InterPro" id="IPR001128">
    <property type="entry name" value="Cyt_P450"/>
</dbReference>
<keyword evidence="8" id="KW-0560">Oxidoreductase</keyword>
<name>A0A0G4MNQ2_VERLO</name>
<evidence type="ECO:0000256" key="12">
    <source>
        <dbReference type="PIRSR" id="PIRSR602401-1"/>
    </source>
</evidence>
<dbReference type="GO" id="GO:0020037">
    <property type="term" value="F:heme binding"/>
    <property type="evidence" value="ECO:0007669"/>
    <property type="project" value="InterPro"/>
</dbReference>
<evidence type="ECO:0000313" key="14">
    <source>
        <dbReference type="Proteomes" id="UP000044602"/>
    </source>
</evidence>
<keyword evidence="7" id="KW-1133">Transmembrane helix</keyword>
<evidence type="ECO:0000256" key="5">
    <source>
        <dbReference type="ARBA" id="ARBA00022692"/>
    </source>
</evidence>
<dbReference type="GO" id="GO:1902181">
    <property type="term" value="P:verruculogen biosynthetic process"/>
    <property type="evidence" value="ECO:0007669"/>
    <property type="project" value="UniProtKB-ARBA"/>
</dbReference>
<comment type="similarity">
    <text evidence="3">Belongs to the cytochrome P450 family.</text>
</comment>
<evidence type="ECO:0000256" key="3">
    <source>
        <dbReference type="ARBA" id="ARBA00010617"/>
    </source>
</evidence>
<evidence type="ECO:0000313" key="13">
    <source>
        <dbReference type="EMBL" id="CRK35777.1"/>
    </source>
</evidence>
<dbReference type="PRINTS" id="PR00385">
    <property type="entry name" value="P450"/>
</dbReference>
<dbReference type="GO" id="GO:0016020">
    <property type="term" value="C:membrane"/>
    <property type="evidence" value="ECO:0007669"/>
    <property type="project" value="UniProtKB-SubCell"/>
</dbReference>
<evidence type="ECO:0000256" key="9">
    <source>
        <dbReference type="ARBA" id="ARBA00023004"/>
    </source>
</evidence>
<proteinExistence type="inferred from homology"/>
<evidence type="ECO:0000256" key="1">
    <source>
        <dbReference type="ARBA" id="ARBA00001971"/>
    </source>
</evidence>
<keyword evidence="6 12" id="KW-0479">Metal-binding</keyword>
<keyword evidence="5" id="KW-0812">Transmembrane</keyword>
<dbReference type="EMBL" id="CVQH01023639">
    <property type="protein sequence ID" value="CRK35777.1"/>
    <property type="molecule type" value="Genomic_DNA"/>
</dbReference>
<dbReference type="InterPro" id="IPR002401">
    <property type="entry name" value="Cyt_P450_E_grp-I"/>
</dbReference>
<dbReference type="PRINTS" id="PR00463">
    <property type="entry name" value="EP450I"/>
</dbReference>
<dbReference type="GO" id="GO:0005506">
    <property type="term" value="F:iron ion binding"/>
    <property type="evidence" value="ECO:0007669"/>
    <property type="project" value="InterPro"/>
</dbReference>
<dbReference type="AlphaFoldDB" id="A0A0G4MNQ2"/>
<dbReference type="FunFam" id="1.10.630.10:FF:000063">
    <property type="entry name" value="Cytochrome P450 monooxygenase"/>
    <property type="match status" value="1"/>
</dbReference>
<dbReference type="Pfam" id="PF00067">
    <property type="entry name" value="p450"/>
    <property type="match status" value="1"/>
</dbReference>
<reference evidence="13 14" key="1">
    <citation type="submission" date="2015-05" db="EMBL/GenBank/DDBJ databases">
        <authorList>
            <person name="Wang D.B."/>
            <person name="Wang M."/>
        </authorList>
    </citation>
    <scope>NUCLEOTIDE SEQUENCE [LARGE SCALE GENOMIC DNA]</scope>
    <source>
        <strain evidence="13">VL1</strain>
    </source>
</reference>
<organism evidence="13 14">
    <name type="scientific">Verticillium longisporum</name>
    <name type="common">Verticillium dahliae var. longisporum</name>
    <dbReference type="NCBI Taxonomy" id="100787"/>
    <lineage>
        <taxon>Eukaryota</taxon>
        <taxon>Fungi</taxon>
        <taxon>Dikarya</taxon>
        <taxon>Ascomycota</taxon>
        <taxon>Pezizomycotina</taxon>
        <taxon>Sordariomycetes</taxon>
        <taxon>Hypocreomycetidae</taxon>
        <taxon>Glomerellales</taxon>
        <taxon>Plectosphaerellaceae</taxon>
        <taxon>Verticillium</taxon>
    </lineage>
</organism>
<sequence length="559" mass="63168">MVSLAQFISSTGGVQRNAVPFVFGALAHLFCFRVGDWDLQTTKLLVAFLATQGLLAVYIFKADVDGLATAWQSWKLAAQLSFSFLAGLYASLLTYRAAFHRLNRFPGPFAARLSNFYITRRSVKNFQLFQEVQDLHKQYGDIVRIGPSELSIADPSFFHHIHSNSSPFVKGPWYNILHPVVSLQLVRDKKEHSRRRKTWDKGFGSKALHDYEPRVVKYTDQLLSQIKQTEGKPINVSTWFNFYSFDVMGDLAFGRSFNMMKDGIVHYYMQAVHTSMQAVAAFSHLVWIFPLFKEIPGLNHEHLKFQAWLHQHVKQRRENKPEIPDAFSGILNDYETLEKPTKQDMVNLVGDAHLIVVAGSDTTAASLTCLFYNLARNPQVTAQLQADLDAYHAEHAQADHLSLSKLPYLQACIDESLRLYPPVPSGVQRMSPPEGQQVGDVFIPGNTVVQVPSYTLNRDARVFARPDEFVPERWTTAPELTKDASVFAPFSVGRYSCVGKQLGLMELRFVTSQILRTYDVGFAKDFDPSTFPAGLQDTFTLATSKLDVVFTRRKEVANP</sequence>